<accession>A0A6J5NR18</accession>
<feature type="compositionally biased region" description="Basic residues" evidence="1">
    <location>
        <begin position="59"/>
        <end position="69"/>
    </location>
</feature>
<sequence length="79" mass="8352">MSQQPILNIQMVPAGIDLVVEGLMAMPYNKVAVLIAEIRGQANAQLAQLAPPPAAPVVKKPRVVRTKKTKPQDLGTVGA</sequence>
<organism evidence="2">
    <name type="scientific">uncultured Caudovirales phage</name>
    <dbReference type="NCBI Taxonomy" id="2100421"/>
    <lineage>
        <taxon>Viruses</taxon>
        <taxon>Duplodnaviria</taxon>
        <taxon>Heunggongvirae</taxon>
        <taxon>Uroviricota</taxon>
        <taxon>Caudoviricetes</taxon>
        <taxon>Peduoviridae</taxon>
        <taxon>Maltschvirus</taxon>
        <taxon>Maltschvirus maltsch</taxon>
    </lineage>
</organism>
<gene>
    <name evidence="2" type="ORF">UFOVP715_34</name>
</gene>
<dbReference type="EMBL" id="LR796687">
    <property type="protein sequence ID" value="CAB4159605.1"/>
    <property type="molecule type" value="Genomic_DNA"/>
</dbReference>
<protein>
    <submittedName>
        <fullName evidence="2">Uncharacterized protein</fullName>
    </submittedName>
</protein>
<name>A0A6J5NR18_9CAUD</name>
<reference evidence="2" key="1">
    <citation type="submission" date="2020-04" db="EMBL/GenBank/DDBJ databases">
        <authorList>
            <person name="Chiriac C."/>
            <person name="Salcher M."/>
            <person name="Ghai R."/>
            <person name="Kavagutti S V."/>
        </authorList>
    </citation>
    <scope>NUCLEOTIDE SEQUENCE</scope>
</reference>
<feature type="region of interest" description="Disordered" evidence="1">
    <location>
        <begin position="58"/>
        <end position="79"/>
    </location>
</feature>
<proteinExistence type="predicted"/>
<evidence type="ECO:0000313" key="2">
    <source>
        <dbReference type="EMBL" id="CAB4159605.1"/>
    </source>
</evidence>
<evidence type="ECO:0000256" key="1">
    <source>
        <dbReference type="SAM" id="MobiDB-lite"/>
    </source>
</evidence>